<name>A0A2G9T610_TELCI</name>
<accession>A0A2G9T610</accession>
<organism evidence="1 2">
    <name type="scientific">Teladorsagia circumcincta</name>
    <name type="common">Brown stomach worm</name>
    <name type="synonym">Ostertagia circumcincta</name>
    <dbReference type="NCBI Taxonomy" id="45464"/>
    <lineage>
        <taxon>Eukaryota</taxon>
        <taxon>Metazoa</taxon>
        <taxon>Ecdysozoa</taxon>
        <taxon>Nematoda</taxon>
        <taxon>Chromadorea</taxon>
        <taxon>Rhabditida</taxon>
        <taxon>Rhabditina</taxon>
        <taxon>Rhabditomorpha</taxon>
        <taxon>Strongyloidea</taxon>
        <taxon>Trichostrongylidae</taxon>
        <taxon>Teladorsagia</taxon>
    </lineage>
</organism>
<feature type="non-terminal residue" evidence="1">
    <location>
        <position position="48"/>
    </location>
</feature>
<keyword evidence="2" id="KW-1185">Reference proteome</keyword>
<evidence type="ECO:0000313" key="2">
    <source>
        <dbReference type="Proteomes" id="UP000230423"/>
    </source>
</evidence>
<dbReference type="EMBL" id="KZ425738">
    <property type="protein sequence ID" value="PIO52810.1"/>
    <property type="molecule type" value="Genomic_DNA"/>
</dbReference>
<protein>
    <submittedName>
        <fullName evidence="1">Uncharacterized protein</fullName>
    </submittedName>
</protein>
<gene>
    <name evidence="1" type="ORF">TELCIR_25879</name>
</gene>
<proteinExistence type="predicted"/>
<dbReference type="Proteomes" id="UP000230423">
    <property type="component" value="Unassembled WGS sequence"/>
</dbReference>
<dbReference type="AlphaFoldDB" id="A0A2G9T610"/>
<sequence>MAARINTEEGYWTVIFVYAPQAGCPESEKDKFYLRLDDAIGSIPDGDY</sequence>
<evidence type="ECO:0000313" key="1">
    <source>
        <dbReference type="EMBL" id="PIO52810.1"/>
    </source>
</evidence>
<reference evidence="1 2" key="1">
    <citation type="submission" date="2015-09" db="EMBL/GenBank/DDBJ databases">
        <title>Draft genome of the parasitic nematode Teladorsagia circumcincta isolate WARC Sus (inbred).</title>
        <authorList>
            <person name="Mitreva M."/>
        </authorList>
    </citation>
    <scope>NUCLEOTIDE SEQUENCE [LARGE SCALE GENOMIC DNA]</scope>
    <source>
        <strain evidence="1 2">S</strain>
    </source>
</reference>
<dbReference type="OrthoDB" id="418748at2759"/>